<comment type="caution">
    <text evidence="3">The sequence shown here is derived from an EMBL/GenBank/DDBJ whole genome shotgun (WGS) entry which is preliminary data.</text>
</comment>
<dbReference type="Pfam" id="PF10620">
    <property type="entry name" value="MdcG"/>
    <property type="match status" value="1"/>
</dbReference>
<proteinExistence type="predicted"/>
<gene>
    <name evidence="3" type="ORF">CH341_29565</name>
</gene>
<feature type="domain" description="Phosphoribosyl-dephospho-CoA transferase MdcG C-terminal" evidence="2">
    <location>
        <begin position="9"/>
        <end position="56"/>
    </location>
</feature>
<dbReference type="Proteomes" id="UP000249130">
    <property type="component" value="Unassembled WGS sequence"/>
</dbReference>
<protein>
    <recommendedName>
        <fullName evidence="2">Phosphoribosyl-dephospho-CoA transferase MdcG C-terminal domain-containing protein</fullName>
    </recommendedName>
</protein>
<dbReference type="InterPro" id="IPR049180">
    <property type="entry name" value="MdcG_C"/>
</dbReference>
<accession>A0A327KH77</accession>
<name>A0A327KH77_9BRAD</name>
<sequence length="85" mass="8878">LAAFAGAAAVIGRRHGLRLDAEVDLANGYGVKLAELFSESRTVLGRSLADVRLLSRDEALRAVAPGRSPAASHAPAYPLELQQGV</sequence>
<dbReference type="AlphaFoldDB" id="A0A327KH77"/>
<reference evidence="3 4" key="1">
    <citation type="submission" date="2017-07" db="EMBL/GenBank/DDBJ databases">
        <title>Draft Genome Sequences of Select Purple Nonsulfur Bacteria.</title>
        <authorList>
            <person name="Lasarre B."/>
            <person name="Mckinlay J.B."/>
        </authorList>
    </citation>
    <scope>NUCLEOTIDE SEQUENCE [LARGE SCALE GENOMIC DNA]</scope>
    <source>
        <strain evidence="3 4">DSM 5909</strain>
    </source>
</reference>
<dbReference type="RefSeq" id="WP_281023733.1">
    <property type="nucleotide sequence ID" value="NZ_NPEX01000443.1"/>
</dbReference>
<feature type="region of interest" description="Disordered" evidence="1">
    <location>
        <begin position="65"/>
        <end position="85"/>
    </location>
</feature>
<evidence type="ECO:0000313" key="3">
    <source>
        <dbReference type="EMBL" id="RAI37491.1"/>
    </source>
</evidence>
<evidence type="ECO:0000256" key="1">
    <source>
        <dbReference type="SAM" id="MobiDB-lite"/>
    </source>
</evidence>
<evidence type="ECO:0000313" key="4">
    <source>
        <dbReference type="Proteomes" id="UP000249130"/>
    </source>
</evidence>
<dbReference type="EMBL" id="NPEX01000443">
    <property type="protein sequence ID" value="RAI37491.1"/>
    <property type="molecule type" value="Genomic_DNA"/>
</dbReference>
<keyword evidence="4" id="KW-1185">Reference proteome</keyword>
<organism evidence="3 4">
    <name type="scientific">Rhodoplanes roseus</name>
    <dbReference type="NCBI Taxonomy" id="29409"/>
    <lineage>
        <taxon>Bacteria</taxon>
        <taxon>Pseudomonadati</taxon>
        <taxon>Pseudomonadota</taxon>
        <taxon>Alphaproteobacteria</taxon>
        <taxon>Hyphomicrobiales</taxon>
        <taxon>Nitrobacteraceae</taxon>
        <taxon>Rhodoplanes</taxon>
    </lineage>
</organism>
<evidence type="ECO:0000259" key="2">
    <source>
        <dbReference type="Pfam" id="PF10620"/>
    </source>
</evidence>
<feature type="non-terminal residue" evidence="3">
    <location>
        <position position="1"/>
    </location>
</feature>